<evidence type="ECO:0008006" key="4">
    <source>
        <dbReference type="Google" id="ProtNLM"/>
    </source>
</evidence>
<organism evidence="2 3">
    <name type="scientific">Linum tenue</name>
    <dbReference type="NCBI Taxonomy" id="586396"/>
    <lineage>
        <taxon>Eukaryota</taxon>
        <taxon>Viridiplantae</taxon>
        <taxon>Streptophyta</taxon>
        <taxon>Embryophyta</taxon>
        <taxon>Tracheophyta</taxon>
        <taxon>Spermatophyta</taxon>
        <taxon>Magnoliopsida</taxon>
        <taxon>eudicotyledons</taxon>
        <taxon>Gunneridae</taxon>
        <taxon>Pentapetalae</taxon>
        <taxon>rosids</taxon>
        <taxon>fabids</taxon>
        <taxon>Malpighiales</taxon>
        <taxon>Linaceae</taxon>
        <taxon>Linum</taxon>
    </lineage>
</organism>
<name>A0AAV0PBN2_9ROSI</name>
<protein>
    <recommendedName>
        <fullName evidence="4">BHLH domain-containing protein</fullName>
    </recommendedName>
</protein>
<gene>
    <name evidence="2" type="ORF">LITE_LOCUS37554</name>
</gene>
<dbReference type="Proteomes" id="UP001154282">
    <property type="component" value="Unassembled WGS sequence"/>
</dbReference>
<keyword evidence="3" id="KW-1185">Reference proteome</keyword>
<evidence type="ECO:0000256" key="1">
    <source>
        <dbReference type="SAM" id="MobiDB-lite"/>
    </source>
</evidence>
<sequence length="330" mass="36021">MNSRIPMVSPNGNLGTHPFQELPHSKVDGQTNEHGSWFYGSPHFREAFMPDLDSALLKGSLYSAPNPVINPITESATGGQKRFLVFDQSGDQTTLIFSSDVAPPAPCLTSWSPKPIVAASKFNNAQHVSKEPLNLQLNQTSTENDHGRTGFESEMQEDTEELNALLYSDDYTDCTDDDDEVTSTDHSPSTMTAHNKPGGLSNSSKTEEVASSDGWTRKKRKRFDGVHSDDMPSLVDTASSVKVESKVSEYEDDAESKCCGGFNAASSENLGSEFDSKRMTKKRIRETVSILQNLIPDGEGKDAVAVLDEAIHYLKSLKVKAKALGLTAIR</sequence>
<feature type="region of interest" description="Disordered" evidence="1">
    <location>
        <begin position="130"/>
        <end position="157"/>
    </location>
</feature>
<feature type="compositionally biased region" description="Acidic residues" evidence="1">
    <location>
        <begin position="173"/>
        <end position="182"/>
    </location>
</feature>
<evidence type="ECO:0000313" key="3">
    <source>
        <dbReference type="Proteomes" id="UP001154282"/>
    </source>
</evidence>
<dbReference type="InterPro" id="IPR037546">
    <property type="entry name" value="SAC51-like"/>
</dbReference>
<reference evidence="2" key="1">
    <citation type="submission" date="2022-08" db="EMBL/GenBank/DDBJ databases">
        <authorList>
            <person name="Gutierrez-Valencia J."/>
        </authorList>
    </citation>
    <scope>NUCLEOTIDE SEQUENCE</scope>
</reference>
<accession>A0AAV0PBN2</accession>
<dbReference type="EMBL" id="CAMGYJ010000008">
    <property type="protein sequence ID" value="CAI0467741.1"/>
    <property type="molecule type" value="Genomic_DNA"/>
</dbReference>
<dbReference type="PANTHER" id="PTHR36066:SF2">
    <property type="entry name" value="TRANSCRIPTION FACTOR BHLH145"/>
    <property type="match status" value="1"/>
</dbReference>
<proteinExistence type="predicted"/>
<feature type="region of interest" description="Disordered" evidence="1">
    <location>
        <begin position="173"/>
        <end position="216"/>
    </location>
</feature>
<dbReference type="PANTHER" id="PTHR36066">
    <property type="entry name" value="TRANSCRIPTION FACTOR BHLH145"/>
    <property type="match status" value="1"/>
</dbReference>
<comment type="caution">
    <text evidence="2">The sequence shown here is derived from an EMBL/GenBank/DDBJ whole genome shotgun (WGS) entry which is preliminary data.</text>
</comment>
<evidence type="ECO:0000313" key="2">
    <source>
        <dbReference type="EMBL" id="CAI0467741.1"/>
    </source>
</evidence>
<dbReference type="AlphaFoldDB" id="A0AAV0PBN2"/>